<accession>A0A835LBN3</accession>
<dbReference type="OrthoDB" id="1717030at2759"/>
<comment type="caution">
    <text evidence="2">The sequence shown here is derived from an EMBL/GenBank/DDBJ whole genome shotgun (WGS) entry which is preliminary data.</text>
</comment>
<sequence>MSSESQHSEGGARSGQSEHGDDAIVEKKLVLFDEDGRPVGDKSADFSSSLGEISRAHAPIVFQRWKEVPDQKKDLIWELISKEFVVTGTTQALVLKKANEYWRKYKSKLRKIHDKFRTDEERKRNCPGCVRQEDWERFVDNESMEAAKLRRVKGKISREAAKARHRSGRKGSARLAHDMKKKNPNTLVTRTLVYVALHTNDDGTCPTEEHRDEVESIKEIAAKDPSSTLLDLDHDPVARVYGPDSKGRVRGMGSGVTKRGLDASAPAKYQLKKQKEKESALVGEVENLKVLYQKMQEDVNIMKSAQGSNAQFSPDSSHLNHHGPAPDGFPSELSSVSCKLYSMRRVHVASGRAILGEEGNQEIIQTYDVVLDLVLVPTAQSTHMETLGEEEIGGIIEWPKAFTVFNC</sequence>
<dbReference type="Pfam" id="PF03004">
    <property type="entry name" value="Transposase_24"/>
    <property type="match status" value="1"/>
</dbReference>
<feature type="region of interest" description="Disordered" evidence="1">
    <location>
        <begin position="307"/>
        <end position="328"/>
    </location>
</feature>
<feature type="compositionally biased region" description="Polar residues" evidence="1">
    <location>
        <begin position="307"/>
        <end position="317"/>
    </location>
</feature>
<evidence type="ECO:0000313" key="2">
    <source>
        <dbReference type="EMBL" id="KAF9588475.1"/>
    </source>
</evidence>
<keyword evidence="3" id="KW-1185">Reference proteome</keyword>
<organism evidence="2 3">
    <name type="scientific">Coptis chinensis</name>
    <dbReference type="NCBI Taxonomy" id="261450"/>
    <lineage>
        <taxon>Eukaryota</taxon>
        <taxon>Viridiplantae</taxon>
        <taxon>Streptophyta</taxon>
        <taxon>Embryophyta</taxon>
        <taxon>Tracheophyta</taxon>
        <taxon>Spermatophyta</taxon>
        <taxon>Magnoliopsida</taxon>
        <taxon>Ranunculales</taxon>
        <taxon>Ranunculaceae</taxon>
        <taxon>Coptidoideae</taxon>
        <taxon>Coptis</taxon>
    </lineage>
</organism>
<gene>
    <name evidence="2" type="ORF">IFM89_010501</name>
</gene>
<feature type="region of interest" description="Disordered" evidence="1">
    <location>
        <begin position="1"/>
        <end position="23"/>
    </location>
</feature>
<dbReference type="Proteomes" id="UP000631114">
    <property type="component" value="Unassembled WGS sequence"/>
</dbReference>
<reference evidence="2 3" key="1">
    <citation type="submission" date="2020-10" db="EMBL/GenBank/DDBJ databases">
        <title>The Coptis chinensis genome and diversification of protoberbering-type alkaloids.</title>
        <authorList>
            <person name="Wang B."/>
            <person name="Shu S."/>
            <person name="Song C."/>
            <person name="Liu Y."/>
        </authorList>
    </citation>
    <scope>NUCLEOTIDE SEQUENCE [LARGE SCALE GENOMIC DNA]</scope>
    <source>
        <strain evidence="2">HL-2020</strain>
        <tissue evidence="2">Leaf</tissue>
    </source>
</reference>
<dbReference type="PANTHER" id="PTHR33018">
    <property type="entry name" value="OS10G0338966 PROTEIN-RELATED"/>
    <property type="match status" value="1"/>
</dbReference>
<dbReference type="AlphaFoldDB" id="A0A835LBN3"/>
<proteinExistence type="predicted"/>
<evidence type="ECO:0008006" key="4">
    <source>
        <dbReference type="Google" id="ProtNLM"/>
    </source>
</evidence>
<dbReference type="InterPro" id="IPR004252">
    <property type="entry name" value="Probable_transposase_24"/>
</dbReference>
<evidence type="ECO:0000256" key="1">
    <source>
        <dbReference type="SAM" id="MobiDB-lite"/>
    </source>
</evidence>
<feature type="region of interest" description="Disordered" evidence="1">
    <location>
        <begin position="239"/>
        <end position="260"/>
    </location>
</feature>
<evidence type="ECO:0000313" key="3">
    <source>
        <dbReference type="Proteomes" id="UP000631114"/>
    </source>
</evidence>
<protein>
    <recommendedName>
        <fullName evidence="4">Transposase Tnp1/En/Spm-like domain-containing protein</fullName>
    </recommendedName>
</protein>
<name>A0A835LBN3_9MAGN</name>
<dbReference type="EMBL" id="JADFTS010000009">
    <property type="protein sequence ID" value="KAF9588475.1"/>
    <property type="molecule type" value="Genomic_DNA"/>
</dbReference>
<dbReference type="PANTHER" id="PTHR33018:SF31">
    <property type="entry name" value="TRANSPOSASE, PTTA_EN_SPM, PLANT"/>
    <property type="match status" value="1"/>
</dbReference>